<reference evidence="6 7" key="1">
    <citation type="submission" date="2024-02" db="EMBL/GenBank/DDBJ databases">
        <authorList>
            <person name="Chen Y."/>
            <person name="Shah S."/>
            <person name="Dougan E. K."/>
            <person name="Thang M."/>
            <person name="Chan C."/>
        </authorList>
    </citation>
    <scope>NUCLEOTIDE SEQUENCE [LARGE SCALE GENOMIC DNA]</scope>
</reference>
<dbReference type="EMBL" id="CAXAMN010016258">
    <property type="protein sequence ID" value="CAK9047771.1"/>
    <property type="molecule type" value="Genomic_DNA"/>
</dbReference>
<feature type="domain" description="D-isomer specific 2-hydroxyacid dehydrogenase catalytic" evidence="4">
    <location>
        <begin position="85"/>
        <end position="406"/>
    </location>
</feature>
<dbReference type="PANTHER" id="PTHR43026:SF1">
    <property type="entry name" value="2-HYDROXYACID DEHYDROGENASE HOMOLOG 1-RELATED"/>
    <property type="match status" value="1"/>
</dbReference>
<protein>
    <recommendedName>
        <fullName evidence="8">D-lactate dehydrogenase</fullName>
    </recommendedName>
</protein>
<name>A0ABP0M8G0_9DINO</name>
<feature type="domain" description="D-isomer specific 2-hydroxyacid dehydrogenase NAD-binding" evidence="5">
    <location>
        <begin position="578"/>
        <end position="770"/>
    </location>
</feature>
<keyword evidence="3" id="KW-0520">NAD</keyword>
<dbReference type="PROSITE" id="PS00671">
    <property type="entry name" value="D_2_HYDROXYACID_DH_3"/>
    <property type="match status" value="2"/>
</dbReference>
<dbReference type="InterPro" id="IPR029753">
    <property type="entry name" value="D-isomer_DH_CS"/>
</dbReference>
<evidence type="ECO:0000259" key="5">
    <source>
        <dbReference type="Pfam" id="PF02826"/>
    </source>
</evidence>
<dbReference type="InterPro" id="IPR036291">
    <property type="entry name" value="NAD(P)-bd_dom_sf"/>
</dbReference>
<dbReference type="InterPro" id="IPR006139">
    <property type="entry name" value="D-isomer_2_OHA_DH_cat_dom"/>
</dbReference>
<dbReference type="SUPFAM" id="SSF51735">
    <property type="entry name" value="NAD(P)-binding Rossmann-fold domains"/>
    <property type="match status" value="2"/>
</dbReference>
<evidence type="ECO:0000259" key="4">
    <source>
        <dbReference type="Pfam" id="PF00389"/>
    </source>
</evidence>
<feature type="domain" description="D-isomer specific 2-hydroxyacid dehydrogenase catalytic" evidence="4">
    <location>
        <begin position="469"/>
        <end position="797"/>
    </location>
</feature>
<keyword evidence="7" id="KW-1185">Reference proteome</keyword>
<sequence>MASSILTECRRIDAAGSGALPKHDLLNVLESALPDWREDDVETLLHTWGEHIQYEAFVRWLFEMRSSSSRSKSRSFKVAIFSCAPYDREWFDRANEELSSNMEFTYNPEQLNMDTVKLAQGCDAVCTFVNDFAGADVVEALHELGVQMIALRCAGFDRVDLKATERFGITVARVPAYSPYAVGEHAVALMLSLNRHITRSYRNARIGNFSLNGAMIGQTLHGKRVGIIGTGLIGSITARVMKKGFECDVVAYDVFENPKIADPEPQGLAIPYVSLDDLLSTCDFISLHAPLLPSTKHMINFDKLKIMKKGIMIVNTSRGGLIDTKALIQGLKDGTIGGAAMDVVENEAPYFFRNFSTSWITDENIAVLLRMPNVLLTPHLAFFTREALKTISDTSLKSMAGVREGSGPPKQNGKLDCVCLPPKQEPSVQRKETQAAAMSFMQSLPPPVHPMKAEYFPAFENADHTFRIAFFSATPTEIEAFQKGNEEFKGNFTIDFYKSRLTMESVDLVKGAQGVCIFVHDDASAEVLKALKAQGVKMLGLRCSGTNNVDKDAADELGLTVTHVPGYSASSTGEHAVALATSVIRCIPQAVENTRRCNFELNGLLGFDMIGKKVGIIGTGRTGKVAARIFSAGYGCEVLCHDVVEKSQIKEAPPNGLGLRYVSLDEIFTQSDIICLFVPLNGKTTKLIDAAAIEKMKNGVILVNTSRGGLIDNKALIQGLQQGKIGGAGLDVVEGEDAYFHTDWSNKVVEHDDLSVLTCFNNVVVTYHQAWFTVESMKSLCHTTLRSFHACRLGEEPPLQRNKYKTVVSKQDGDCTASIDFMSFRRSKKEIESA</sequence>
<evidence type="ECO:0000313" key="6">
    <source>
        <dbReference type="EMBL" id="CAK9047771.1"/>
    </source>
</evidence>
<organism evidence="6 7">
    <name type="scientific">Durusdinium trenchii</name>
    <dbReference type="NCBI Taxonomy" id="1381693"/>
    <lineage>
        <taxon>Eukaryota</taxon>
        <taxon>Sar</taxon>
        <taxon>Alveolata</taxon>
        <taxon>Dinophyceae</taxon>
        <taxon>Suessiales</taxon>
        <taxon>Symbiodiniaceae</taxon>
        <taxon>Durusdinium</taxon>
    </lineage>
</organism>
<dbReference type="Pfam" id="PF02826">
    <property type="entry name" value="2-Hacid_dh_C"/>
    <property type="match status" value="2"/>
</dbReference>
<evidence type="ECO:0008006" key="8">
    <source>
        <dbReference type="Google" id="ProtNLM"/>
    </source>
</evidence>
<dbReference type="Pfam" id="PF00389">
    <property type="entry name" value="2-Hacid_dh"/>
    <property type="match status" value="2"/>
</dbReference>
<keyword evidence="2" id="KW-0560">Oxidoreductase</keyword>
<accession>A0ABP0M8G0</accession>
<dbReference type="SUPFAM" id="SSF52283">
    <property type="entry name" value="Formate/glycerate dehydrogenase catalytic domain-like"/>
    <property type="match status" value="2"/>
</dbReference>
<dbReference type="Gene3D" id="3.40.50.720">
    <property type="entry name" value="NAD(P)-binding Rossmann-like Domain"/>
    <property type="match status" value="4"/>
</dbReference>
<evidence type="ECO:0000256" key="1">
    <source>
        <dbReference type="ARBA" id="ARBA00005854"/>
    </source>
</evidence>
<dbReference type="InterPro" id="IPR058205">
    <property type="entry name" value="D-LDH-like"/>
</dbReference>
<dbReference type="CDD" id="cd12183">
    <property type="entry name" value="LDH_like_2"/>
    <property type="match status" value="1"/>
</dbReference>
<dbReference type="InterPro" id="IPR006140">
    <property type="entry name" value="D-isomer_DH_NAD-bd"/>
</dbReference>
<evidence type="ECO:0000256" key="2">
    <source>
        <dbReference type="ARBA" id="ARBA00023002"/>
    </source>
</evidence>
<comment type="similarity">
    <text evidence="1">Belongs to the D-isomer specific 2-hydroxyacid dehydrogenase family.</text>
</comment>
<evidence type="ECO:0000256" key="3">
    <source>
        <dbReference type="ARBA" id="ARBA00023027"/>
    </source>
</evidence>
<dbReference type="PANTHER" id="PTHR43026">
    <property type="entry name" value="2-HYDROXYACID DEHYDROGENASE HOMOLOG 1-RELATED"/>
    <property type="match status" value="1"/>
</dbReference>
<gene>
    <name evidence="6" type="ORF">CCMP2556_LOCUS24662</name>
</gene>
<evidence type="ECO:0000313" key="7">
    <source>
        <dbReference type="Proteomes" id="UP001642484"/>
    </source>
</evidence>
<feature type="domain" description="D-isomer specific 2-hydroxyacid dehydrogenase NAD-binding" evidence="5">
    <location>
        <begin position="187"/>
        <end position="381"/>
    </location>
</feature>
<dbReference type="Proteomes" id="UP001642484">
    <property type="component" value="Unassembled WGS sequence"/>
</dbReference>
<dbReference type="PROSITE" id="PS00670">
    <property type="entry name" value="D_2_HYDROXYACID_DH_2"/>
    <property type="match status" value="1"/>
</dbReference>
<proteinExistence type="inferred from homology"/>
<comment type="caution">
    <text evidence="6">The sequence shown here is derived from an EMBL/GenBank/DDBJ whole genome shotgun (WGS) entry which is preliminary data.</text>
</comment>